<feature type="non-terminal residue" evidence="2">
    <location>
        <position position="1"/>
    </location>
</feature>
<name>G0QNL6_ICHMU</name>
<dbReference type="InParanoid" id="G0QNL6"/>
<protein>
    <recommendedName>
        <fullName evidence="4">Transmembrane protein</fullName>
    </recommendedName>
</protein>
<evidence type="ECO:0000256" key="1">
    <source>
        <dbReference type="SAM" id="Phobius"/>
    </source>
</evidence>
<proteinExistence type="predicted"/>
<keyword evidence="1" id="KW-0472">Membrane</keyword>
<reference evidence="2 3" key="1">
    <citation type="submission" date="2011-07" db="EMBL/GenBank/DDBJ databases">
        <authorList>
            <person name="Coyne R."/>
            <person name="Brami D."/>
            <person name="Johnson J."/>
            <person name="Hostetler J."/>
            <person name="Hannick L."/>
            <person name="Clark T."/>
            <person name="Cassidy-Hanley D."/>
            <person name="Inman J."/>
        </authorList>
    </citation>
    <scope>NUCLEOTIDE SEQUENCE [LARGE SCALE GENOMIC DNA]</scope>
    <source>
        <strain evidence="2 3">G5</strain>
    </source>
</reference>
<accession>G0QNL6</accession>
<keyword evidence="3" id="KW-1185">Reference proteome</keyword>
<dbReference type="RefSeq" id="XP_004037163.1">
    <property type="nucleotide sequence ID" value="XM_004037115.1"/>
</dbReference>
<evidence type="ECO:0008006" key="4">
    <source>
        <dbReference type="Google" id="ProtNLM"/>
    </source>
</evidence>
<dbReference type="EMBL" id="GL983502">
    <property type="protein sequence ID" value="EGR33177.1"/>
    <property type="molecule type" value="Genomic_DNA"/>
</dbReference>
<dbReference type="GeneID" id="14909352"/>
<sequence>FFNIGNDNNPFLIYENYLKIIQELISRKKVSNYFQFYEFYSKFMNELFPILSFKYPHLVKFTASYFNFVNWEIPSNIFWTEISVIQLFSQPQDLKLIQRISKFYRLFKQSQKSQKMSSLQIFKFPNFSQPHLPKSIFKDFKFIFFSVKNRFFISSEDKFLLQQPHQNRFRSKYYKFYIFYSIFISYCIVQFVMSQLFSLQEGKCKLKWWIYVQ</sequence>
<feature type="transmembrane region" description="Helical" evidence="1">
    <location>
        <begin position="176"/>
        <end position="197"/>
    </location>
</feature>
<evidence type="ECO:0000313" key="3">
    <source>
        <dbReference type="Proteomes" id="UP000008983"/>
    </source>
</evidence>
<evidence type="ECO:0000313" key="2">
    <source>
        <dbReference type="EMBL" id="EGR33177.1"/>
    </source>
</evidence>
<organism evidence="2 3">
    <name type="scientific">Ichthyophthirius multifiliis</name>
    <name type="common">White spot disease agent</name>
    <name type="synonym">Ich</name>
    <dbReference type="NCBI Taxonomy" id="5932"/>
    <lineage>
        <taxon>Eukaryota</taxon>
        <taxon>Sar</taxon>
        <taxon>Alveolata</taxon>
        <taxon>Ciliophora</taxon>
        <taxon>Intramacronucleata</taxon>
        <taxon>Oligohymenophorea</taxon>
        <taxon>Hymenostomatida</taxon>
        <taxon>Ophryoglenina</taxon>
        <taxon>Ichthyophthirius</taxon>
    </lineage>
</organism>
<dbReference type="AlphaFoldDB" id="G0QNL6"/>
<dbReference type="Proteomes" id="UP000008983">
    <property type="component" value="Unassembled WGS sequence"/>
</dbReference>
<keyword evidence="1" id="KW-1133">Transmembrane helix</keyword>
<gene>
    <name evidence="2" type="ORF">IMG5_059910</name>
</gene>
<keyword evidence="1" id="KW-0812">Transmembrane</keyword>